<proteinExistence type="predicted"/>
<dbReference type="AlphaFoldDB" id="A0A7J6WLC0"/>
<protein>
    <submittedName>
        <fullName evidence="1">Uncharacterized protein</fullName>
    </submittedName>
</protein>
<evidence type="ECO:0000313" key="1">
    <source>
        <dbReference type="EMBL" id="KAF5198169.1"/>
    </source>
</evidence>
<evidence type="ECO:0000313" key="2">
    <source>
        <dbReference type="Proteomes" id="UP000554482"/>
    </source>
</evidence>
<dbReference type="Proteomes" id="UP000554482">
    <property type="component" value="Unassembled WGS sequence"/>
</dbReference>
<keyword evidence="2" id="KW-1185">Reference proteome</keyword>
<reference evidence="1 2" key="1">
    <citation type="submission" date="2020-06" db="EMBL/GenBank/DDBJ databases">
        <title>Transcriptomic and genomic resources for Thalictrum thalictroides and T. hernandezii: Facilitating candidate gene discovery in an emerging model plant lineage.</title>
        <authorList>
            <person name="Arias T."/>
            <person name="Riano-Pachon D.M."/>
            <person name="Di Stilio V.S."/>
        </authorList>
    </citation>
    <scope>NUCLEOTIDE SEQUENCE [LARGE SCALE GENOMIC DNA]</scope>
    <source>
        <strain evidence="2">cv. WT478/WT964</strain>
        <tissue evidence="1">Leaves</tissue>
    </source>
</reference>
<sequence>MSTIPTEKEKKENLFDRDFSCQDIPLEQMRTTDGQLVSPLPKMVLCQEYKRDGVAGRTKASSKQEVFYRSDFTSVCLRTEKLICMGIHKLCDYWI</sequence>
<comment type="caution">
    <text evidence="1">The sequence shown here is derived from an EMBL/GenBank/DDBJ whole genome shotgun (WGS) entry which is preliminary data.</text>
</comment>
<dbReference type="EMBL" id="JABWDY010013636">
    <property type="protein sequence ID" value="KAF5198169.1"/>
    <property type="molecule type" value="Genomic_DNA"/>
</dbReference>
<organism evidence="1 2">
    <name type="scientific">Thalictrum thalictroides</name>
    <name type="common">Rue-anemone</name>
    <name type="synonym">Anemone thalictroides</name>
    <dbReference type="NCBI Taxonomy" id="46969"/>
    <lineage>
        <taxon>Eukaryota</taxon>
        <taxon>Viridiplantae</taxon>
        <taxon>Streptophyta</taxon>
        <taxon>Embryophyta</taxon>
        <taxon>Tracheophyta</taxon>
        <taxon>Spermatophyta</taxon>
        <taxon>Magnoliopsida</taxon>
        <taxon>Ranunculales</taxon>
        <taxon>Ranunculaceae</taxon>
        <taxon>Thalictroideae</taxon>
        <taxon>Thalictrum</taxon>
    </lineage>
</organism>
<accession>A0A7J6WLC0</accession>
<gene>
    <name evidence="1" type="ORF">FRX31_012244</name>
</gene>
<name>A0A7J6WLC0_THATH</name>